<evidence type="ECO:0000313" key="4">
    <source>
        <dbReference type="EMBL" id="PSR73734.1"/>
    </source>
</evidence>
<reference evidence="4 5" key="1">
    <citation type="submission" date="2018-02" db="EMBL/GenBank/DDBJ databases">
        <title>Genome sequence of the basidiomycete white-rot fungus Phlebia centrifuga.</title>
        <authorList>
            <person name="Granchi Z."/>
            <person name="Peng M."/>
            <person name="de Vries R.P."/>
            <person name="Hilden K."/>
            <person name="Makela M.R."/>
            <person name="Grigoriev I."/>
            <person name="Riley R."/>
        </authorList>
    </citation>
    <scope>NUCLEOTIDE SEQUENCE [LARGE SCALE GENOMIC DNA]</scope>
    <source>
        <strain evidence="4 5">FBCC195</strain>
    </source>
</reference>
<feature type="region of interest" description="Disordered" evidence="1">
    <location>
        <begin position="1"/>
        <end position="80"/>
    </location>
</feature>
<dbReference type="Pfam" id="PF08620">
    <property type="entry name" value="RPAP1_C"/>
    <property type="match status" value="1"/>
</dbReference>
<evidence type="ECO:0000259" key="2">
    <source>
        <dbReference type="Pfam" id="PF08620"/>
    </source>
</evidence>
<dbReference type="PANTHER" id="PTHR21483">
    <property type="entry name" value="RNA POLYMERASE II-ASSOCIATED PROTEIN 1"/>
    <property type="match status" value="1"/>
</dbReference>
<dbReference type="InterPro" id="IPR057989">
    <property type="entry name" value="TPR_RPAP1/MINIYO-like"/>
</dbReference>
<dbReference type="InterPro" id="IPR039913">
    <property type="entry name" value="RPAP1/Rba50"/>
</dbReference>
<dbReference type="PANTHER" id="PTHR21483:SF18">
    <property type="entry name" value="RNA POLYMERASE II-ASSOCIATED PROTEIN 1"/>
    <property type="match status" value="1"/>
</dbReference>
<feature type="domain" description="RPAP1/MINIYO-like TPR repeats" evidence="3">
    <location>
        <begin position="888"/>
        <end position="980"/>
    </location>
</feature>
<dbReference type="STRING" id="98765.A0A2R6NMW7"/>
<proteinExistence type="predicted"/>
<dbReference type="EMBL" id="MLYV02001066">
    <property type="protein sequence ID" value="PSR73734.1"/>
    <property type="molecule type" value="Genomic_DNA"/>
</dbReference>
<dbReference type="OrthoDB" id="348201at2759"/>
<dbReference type="Pfam" id="PF25766">
    <property type="entry name" value="TPR_RPAP1"/>
    <property type="match status" value="1"/>
</dbReference>
<gene>
    <name evidence="4" type="ORF">PHLCEN_2v10424</name>
</gene>
<name>A0A2R6NMW7_9APHY</name>
<accession>A0A2R6NMW7</accession>
<keyword evidence="5" id="KW-1185">Reference proteome</keyword>
<feature type="domain" description="RPAP1 C-terminal" evidence="2">
    <location>
        <begin position="118"/>
        <end position="183"/>
    </location>
</feature>
<evidence type="ECO:0000313" key="5">
    <source>
        <dbReference type="Proteomes" id="UP000186601"/>
    </source>
</evidence>
<evidence type="ECO:0000259" key="3">
    <source>
        <dbReference type="Pfam" id="PF25766"/>
    </source>
</evidence>
<evidence type="ECO:0000256" key="1">
    <source>
        <dbReference type="SAM" id="MobiDB-lite"/>
    </source>
</evidence>
<protein>
    <submittedName>
        <fullName evidence="4">Uncharacterized protein</fullName>
    </submittedName>
</protein>
<organism evidence="4 5">
    <name type="scientific">Hermanssonia centrifuga</name>
    <dbReference type="NCBI Taxonomy" id="98765"/>
    <lineage>
        <taxon>Eukaryota</taxon>
        <taxon>Fungi</taxon>
        <taxon>Dikarya</taxon>
        <taxon>Basidiomycota</taxon>
        <taxon>Agaricomycotina</taxon>
        <taxon>Agaricomycetes</taxon>
        <taxon>Polyporales</taxon>
        <taxon>Meruliaceae</taxon>
        <taxon>Hermanssonia</taxon>
    </lineage>
</organism>
<dbReference type="Proteomes" id="UP000186601">
    <property type="component" value="Unassembled WGS sequence"/>
</dbReference>
<dbReference type="AlphaFoldDB" id="A0A2R6NMW7"/>
<sequence length="1081" mass="118759">MDVHVYESAPPSPRRKPLALMSPSADDGPTISLGEWKGRGKEILLGNTGEPPHPTEQTSLKQSPKEVAQPNDGLFAEEGTPEDIRRRFFPALPSDQPSLAWIQGPDSQSDNLATNPALRFDLSGTPIPAALISTLPTHLGLHHHADGTHAGYTLDDIFLLSRSTVPAQRASMLDILGKIARKLAQSANKTGSGIPELHGQEAELRKRILASGVELMAEKGSVGVRAVEAIWVCIVYWDSNLLDVEGVELRAKSDDALASLPLDYILTQMTESFQTAVHPPESLQQLLAILQHLAQVSNDVASTIVSTPKLVANLMSRFLLTPMPPSDETEYPDPLALRVLINLVSGSRINAKALVQPAETLLRFVVILPTSSPYPLSLATSLLTSTLRLYTALASYGLGAHLATIASEYLNKVGHYVLNAACESMPLVEAWLGLLEAWMVCAQDPHRTTPGHDILWSQIVGWGWGEDILELRSRLSVDHLATWEALWRAESAWLEGSSVNGVRGGEAEKSSALSLLRDGFESGTERLVTTQVVGELGSSLDLFSPQSVSNIEDWRSLTKSVRVLAAAVRLWLSCLPTQPSGTLAAPPFALPFAQIFVVCGRLTTHPLWAAALSPDAPTYALAFLRPLSRLLSCYLDLSRVLPGISEDLWMAQSFAVLCRLLPGDEETAVGAIKSTTSLVNSQFMESRGWHVPNIIWEKKGMETILPFLVYSLQHSEVQVSPLWITPLSISSATTQRLPADLSTSRTNGPLPLAKDWFLSPLDQLLRSGQSDVFKSLPSSWDASETEVVRATLLLAKVHREVLCMHSLHTFALCREECVFNCMKVFMLEHGQQQVTSTEEVFRDSIVGQLMDDLLAPFTVAASASASSPLNKDTGLTLDVVAKRFLGPSTPFYQFYTDFVALYDSISFSHPLFARLLLSPVSMRYPPDYRKYLWADFSHVLRTIRTPMEAVVASDVKEFMWPVETNPEVIAAYLRSLVKAQAEGFLRFAAVHHIACNIWPDLQQQNEDGSIHGEKSIKLLQAVAGQCGFDVVKELVTYRQNRETTLLPPTCFEISEEVKTSRSEFVNRCGAAVKDKIEPLLQ</sequence>
<dbReference type="InterPro" id="IPR013929">
    <property type="entry name" value="RPAP1_C"/>
</dbReference>
<comment type="caution">
    <text evidence="4">The sequence shown here is derived from an EMBL/GenBank/DDBJ whole genome shotgun (WGS) entry which is preliminary data.</text>
</comment>
<dbReference type="GO" id="GO:0006366">
    <property type="term" value="P:transcription by RNA polymerase II"/>
    <property type="evidence" value="ECO:0007669"/>
    <property type="project" value="InterPro"/>
</dbReference>